<dbReference type="PROSITE" id="PS00674">
    <property type="entry name" value="AAA"/>
    <property type="match status" value="1"/>
</dbReference>
<keyword evidence="12" id="KW-0472">Membrane</keyword>
<keyword evidence="5 11" id="KW-0547">Nucleotide-binding</keyword>
<dbReference type="InterPro" id="IPR003959">
    <property type="entry name" value="ATPase_AAA_core"/>
</dbReference>
<reference evidence="15" key="1">
    <citation type="submission" date="2016-11" db="EMBL/GenBank/DDBJ databases">
        <authorList>
            <person name="Varghese N."/>
            <person name="Submissions S."/>
        </authorList>
    </citation>
    <scope>NUCLEOTIDE SEQUENCE [LARGE SCALE GENOMIC DNA]</scope>
    <source>
        <strain evidence="15">DSM 11003</strain>
    </source>
</reference>
<dbReference type="InterPro" id="IPR003593">
    <property type="entry name" value="AAA+_ATPase"/>
</dbReference>
<evidence type="ECO:0000259" key="13">
    <source>
        <dbReference type="SMART" id="SM00382"/>
    </source>
</evidence>
<keyword evidence="12" id="KW-0812">Transmembrane</keyword>
<dbReference type="SMART" id="SM00382">
    <property type="entry name" value="AAA"/>
    <property type="match status" value="1"/>
</dbReference>
<dbReference type="GO" id="GO:0005886">
    <property type="term" value="C:plasma membrane"/>
    <property type="evidence" value="ECO:0007669"/>
    <property type="project" value="TreeGrafter"/>
</dbReference>
<dbReference type="InterPro" id="IPR037219">
    <property type="entry name" value="Peptidase_M41-like"/>
</dbReference>
<dbReference type="GO" id="GO:0006508">
    <property type="term" value="P:proteolysis"/>
    <property type="evidence" value="ECO:0007669"/>
    <property type="project" value="UniProtKB-KW"/>
</dbReference>
<keyword evidence="15" id="KW-1185">Reference proteome</keyword>
<evidence type="ECO:0000256" key="5">
    <source>
        <dbReference type="ARBA" id="ARBA00022741"/>
    </source>
</evidence>
<comment type="similarity">
    <text evidence="2">In the C-terminal section; belongs to the peptidase M41 family.</text>
</comment>
<dbReference type="FunFam" id="1.10.8.60:FF:000001">
    <property type="entry name" value="ATP-dependent zinc metalloprotease FtsH"/>
    <property type="match status" value="1"/>
</dbReference>
<dbReference type="GO" id="GO:0005524">
    <property type="term" value="F:ATP binding"/>
    <property type="evidence" value="ECO:0007669"/>
    <property type="project" value="UniProtKB-KW"/>
</dbReference>
<keyword evidence="4" id="KW-0479">Metal-binding</keyword>
<feature type="domain" description="AAA+ ATPase" evidence="13">
    <location>
        <begin position="96"/>
        <end position="241"/>
    </location>
</feature>
<dbReference type="FunFam" id="3.40.50.300:FF:001025">
    <property type="entry name" value="ATPase family, AAA domain-containing 2B"/>
    <property type="match status" value="1"/>
</dbReference>
<dbReference type="GO" id="GO:0004222">
    <property type="term" value="F:metalloendopeptidase activity"/>
    <property type="evidence" value="ECO:0007669"/>
    <property type="project" value="InterPro"/>
</dbReference>
<proteinExistence type="inferred from homology"/>
<evidence type="ECO:0000313" key="15">
    <source>
        <dbReference type="Proteomes" id="UP000242329"/>
    </source>
</evidence>
<evidence type="ECO:0000256" key="9">
    <source>
        <dbReference type="ARBA" id="ARBA00023049"/>
    </source>
</evidence>
<name>A0A1M5QEB8_9FIRM</name>
<dbReference type="EMBL" id="FQWY01000033">
    <property type="protein sequence ID" value="SHH12515.1"/>
    <property type="molecule type" value="Genomic_DNA"/>
</dbReference>
<accession>A0A1M5QEB8</accession>
<dbReference type="InterPro" id="IPR027417">
    <property type="entry name" value="P-loop_NTPase"/>
</dbReference>
<dbReference type="InterPro" id="IPR000642">
    <property type="entry name" value="Peptidase_M41"/>
</dbReference>
<keyword evidence="12" id="KW-1133">Transmembrane helix</keyword>
<evidence type="ECO:0000256" key="12">
    <source>
        <dbReference type="SAM" id="Phobius"/>
    </source>
</evidence>
<dbReference type="Gene3D" id="3.40.50.300">
    <property type="entry name" value="P-loop containing nucleotide triphosphate hydrolases"/>
    <property type="match status" value="1"/>
</dbReference>
<dbReference type="GO" id="GO:0046872">
    <property type="term" value="F:metal ion binding"/>
    <property type="evidence" value="ECO:0007669"/>
    <property type="project" value="UniProtKB-KW"/>
</dbReference>
<dbReference type="Pfam" id="PF17862">
    <property type="entry name" value="AAA_lid_3"/>
    <property type="match status" value="1"/>
</dbReference>
<feature type="transmembrane region" description="Helical" evidence="12">
    <location>
        <begin position="12"/>
        <end position="40"/>
    </location>
</feature>
<dbReference type="SUPFAM" id="SSF52540">
    <property type="entry name" value="P-loop containing nucleoside triphosphate hydrolases"/>
    <property type="match status" value="1"/>
</dbReference>
<dbReference type="InterPro" id="IPR041569">
    <property type="entry name" value="AAA_lid_3"/>
</dbReference>
<dbReference type="RefSeq" id="WP_242939033.1">
    <property type="nucleotide sequence ID" value="NZ_FQWY01000033.1"/>
</dbReference>
<dbReference type="Gene3D" id="1.10.8.60">
    <property type="match status" value="1"/>
</dbReference>
<keyword evidence="6" id="KW-0378">Hydrolase</keyword>
<dbReference type="InterPro" id="IPR003960">
    <property type="entry name" value="ATPase_AAA_CS"/>
</dbReference>
<comment type="cofactor">
    <cofactor evidence="1">
        <name>Zn(2+)</name>
        <dbReference type="ChEBI" id="CHEBI:29105"/>
    </cofactor>
</comment>
<comment type="similarity">
    <text evidence="11">Belongs to the AAA ATPase family.</text>
</comment>
<evidence type="ECO:0000256" key="2">
    <source>
        <dbReference type="ARBA" id="ARBA00010044"/>
    </source>
</evidence>
<dbReference type="Proteomes" id="UP000242329">
    <property type="component" value="Unassembled WGS sequence"/>
</dbReference>
<keyword evidence="3" id="KW-0645">Protease</keyword>
<dbReference type="GO" id="GO:0004176">
    <property type="term" value="F:ATP-dependent peptidase activity"/>
    <property type="evidence" value="ECO:0007669"/>
    <property type="project" value="InterPro"/>
</dbReference>
<dbReference type="Pfam" id="PF00004">
    <property type="entry name" value="AAA"/>
    <property type="match status" value="1"/>
</dbReference>
<dbReference type="PANTHER" id="PTHR23076">
    <property type="entry name" value="METALLOPROTEASE M41 FTSH"/>
    <property type="match status" value="1"/>
</dbReference>
<dbReference type="GO" id="GO:0016887">
    <property type="term" value="F:ATP hydrolysis activity"/>
    <property type="evidence" value="ECO:0007669"/>
    <property type="project" value="InterPro"/>
</dbReference>
<sequence>MKEAALGIGISGVIFLAFMGINIAPVIIAGLLLGGFYFFLSTQGSIKYEVIKSNNKVRHYVDFADIGGQESAIKELKEALQFLLKPEEIAQMGIRPLKGILLVGPPGTGKTLLARAAAGYTDSAFIAVAGSEFIEMYAGVGAKRVRHLFREAKKKAREQNCRSAIIFIDELDVLGARRGSHTGHLEYDQTLNQLLVEMDGINPNEDPRILVIGATNRSDILDPALLRPGRFDRQVYVGLPDKEGRKKILKIHTRNKPLDDEEVLEEVARETFGFSGAHLESLANEAAILAMREGKEKIEKRHFIEAIDKVIMGEKVERRPSEEEVARVSIHEVGHALVSELLEPGSVATVTIVPRGRSLGYMRKSPDHDKYLYTREELEKQVMVALAGALAEEMKYGNFSTGAKGDFTSAWDMVKEIIASGLSSLGVINIEEVPEKLIYEESKNIIHNLQLRTREILEANKELLEIMAERIKEEEVLNRERFLKLMNN</sequence>
<evidence type="ECO:0000256" key="10">
    <source>
        <dbReference type="ARBA" id="ARBA00023054"/>
    </source>
</evidence>
<protein>
    <submittedName>
        <fullName evidence="14">Vesicle-fusing ATPase</fullName>
    </submittedName>
</protein>
<evidence type="ECO:0000256" key="3">
    <source>
        <dbReference type="ARBA" id="ARBA00022670"/>
    </source>
</evidence>
<gene>
    <name evidence="14" type="ORF">SAMN02745221_01737</name>
</gene>
<dbReference type="GO" id="GO:0030163">
    <property type="term" value="P:protein catabolic process"/>
    <property type="evidence" value="ECO:0007669"/>
    <property type="project" value="TreeGrafter"/>
</dbReference>
<organism evidence="14 15">
    <name type="scientific">Thermosyntropha lipolytica DSM 11003</name>
    <dbReference type="NCBI Taxonomy" id="1123382"/>
    <lineage>
        <taxon>Bacteria</taxon>
        <taxon>Bacillati</taxon>
        <taxon>Bacillota</taxon>
        <taxon>Clostridia</taxon>
        <taxon>Eubacteriales</taxon>
        <taxon>Syntrophomonadaceae</taxon>
        <taxon>Thermosyntropha</taxon>
    </lineage>
</organism>
<dbReference type="AlphaFoldDB" id="A0A1M5QEB8"/>
<dbReference type="Gene3D" id="1.20.58.760">
    <property type="entry name" value="Peptidase M41"/>
    <property type="match status" value="1"/>
</dbReference>
<evidence type="ECO:0000256" key="8">
    <source>
        <dbReference type="ARBA" id="ARBA00022840"/>
    </source>
</evidence>
<keyword evidence="10" id="KW-0175">Coiled coil</keyword>
<evidence type="ECO:0000256" key="11">
    <source>
        <dbReference type="RuleBase" id="RU003651"/>
    </source>
</evidence>
<keyword evidence="9" id="KW-0482">Metalloprotease</keyword>
<evidence type="ECO:0000313" key="14">
    <source>
        <dbReference type="EMBL" id="SHH12515.1"/>
    </source>
</evidence>
<dbReference type="PANTHER" id="PTHR23076:SF97">
    <property type="entry name" value="ATP-DEPENDENT ZINC METALLOPROTEASE YME1L1"/>
    <property type="match status" value="1"/>
</dbReference>
<keyword evidence="8 11" id="KW-0067">ATP-binding</keyword>
<dbReference type="STRING" id="1123382.SAMN02745221_01737"/>
<evidence type="ECO:0000256" key="1">
    <source>
        <dbReference type="ARBA" id="ARBA00001947"/>
    </source>
</evidence>
<evidence type="ECO:0000256" key="7">
    <source>
        <dbReference type="ARBA" id="ARBA00022833"/>
    </source>
</evidence>
<evidence type="ECO:0000256" key="4">
    <source>
        <dbReference type="ARBA" id="ARBA00022723"/>
    </source>
</evidence>
<dbReference type="Pfam" id="PF01434">
    <property type="entry name" value="Peptidase_M41"/>
    <property type="match status" value="1"/>
</dbReference>
<keyword evidence="7" id="KW-0862">Zinc</keyword>
<evidence type="ECO:0000256" key="6">
    <source>
        <dbReference type="ARBA" id="ARBA00022801"/>
    </source>
</evidence>
<dbReference type="SUPFAM" id="SSF140990">
    <property type="entry name" value="FtsH protease domain-like"/>
    <property type="match status" value="1"/>
</dbReference>